<comment type="caution">
    <text evidence="6">The sequence shown here is derived from an EMBL/GenBank/DDBJ whole genome shotgun (WGS) entry which is preliminary data.</text>
</comment>
<feature type="domain" description="HYR" evidence="5">
    <location>
        <begin position="247"/>
        <end position="315"/>
    </location>
</feature>
<keyword evidence="1" id="KW-0677">Repeat</keyword>
<dbReference type="InterPro" id="IPR003410">
    <property type="entry name" value="HYR_dom"/>
</dbReference>
<protein>
    <recommendedName>
        <fullName evidence="5">HYR domain-containing protein</fullName>
    </recommendedName>
</protein>
<evidence type="ECO:0000256" key="3">
    <source>
        <dbReference type="SAM" id="Phobius"/>
    </source>
</evidence>
<dbReference type="AlphaFoldDB" id="A0A812RRJ8"/>
<sequence>MAMLKLLLAWCAVRLSSAALTCGAPAPDDGGSPFQNQANMEQQGWDLCNIGPPPDDRKFADDGAGGFSGRRSGSEPGSVSLTLRGNGLFTLVWGNDGPGDAEPVTLELRQGDGSLVFVQTLTGNGARETSANEAFEDGYVIKLSEVSATIFIESISFSSCDEPIVCPADQTEDPQPGGVSSTWSVTSWPSLPGAICSPGGAGTPGSPAGGTVLSDFTASFDAASTTTVECFAGVDAACNFTVTVGEPSLTCPSDITVEAESDAGAAVTFPDPSATNGFGFNCSSKSGDTFPVGSSAVLCYLTDLSEISCTFTVTVTIPADAKTLCDKLTYLDATLLGKSAKEVWKLCKKKELIKDFGLNDLSGPTVPDKSPAASVRSALVAAACALVALLVCALARSIVKGRLGNGRVQPSPLAVDRVGSEDEELIGT</sequence>
<dbReference type="Proteomes" id="UP000604046">
    <property type="component" value="Unassembled WGS sequence"/>
</dbReference>
<keyword evidence="3" id="KW-0472">Membrane</keyword>
<keyword evidence="3" id="KW-1133">Transmembrane helix</keyword>
<accession>A0A812RRJ8</accession>
<proteinExistence type="predicted"/>
<feature type="transmembrane region" description="Helical" evidence="3">
    <location>
        <begin position="378"/>
        <end position="399"/>
    </location>
</feature>
<name>A0A812RRJ8_9DINO</name>
<dbReference type="EMBL" id="CAJNDS010002360">
    <property type="protein sequence ID" value="CAE7448863.1"/>
    <property type="molecule type" value="Genomic_DNA"/>
</dbReference>
<gene>
    <name evidence="6" type="ORF">SNAT2548_LOCUS24517</name>
</gene>
<evidence type="ECO:0000313" key="6">
    <source>
        <dbReference type="EMBL" id="CAE7448863.1"/>
    </source>
</evidence>
<evidence type="ECO:0000256" key="4">
    <source>
        <dbReference type="SAM" id="SignalP"/>
    </source>
</evidence>
<evidence type="ECO:0000259" key="5">
    <source>
        <dbReference type="Pfam" id="PF02494"/>
    </source>
</evidence>
<keyword evidence="3" id="KW-0812">Transmembrane</keyword>
<feature type="chain" id="PRO_5032840272" description="HYR domain-containing protein" evidence="4">
    <location>
        <begin position="19"/>
        <end position="428"/>
    </location>
</feature>
<evidence type="ECO:0000313" key="7">
    <source>
        <dbReference type="Proteomes" id="UP000604046"/>
    </source>
</evidence>
<keyword evidence="4" id="KW-0732">Signal</keyword>
<feature type="signal peptide" evidence="4">
    <location>
        <begin position="1"/>
        <end position="18"/>
    </location>
</feature>
<dbReference type="Pfam" id="PF02494">
    <property type="entry name" value="HYR"/>
    <property type="match status" value="1"/>
</dbReference>
<evidence type="ECO:0000256" key="2">
    <source>
        <dbReference type="SAM" id="MobiDB-lite"/>
    </source>
</evidence>
<keyword evidence="7" id="KW-1185">Reference proteome</keyword>
<reference evidence="6" key="1">
    <citation type="submission" date="2021-02" db="EMBL/GenBank/DDBJ databases">
        <authorList>
            <person name="Dougan E. K."/>
            <person name="Rhodes N."/>
            <person name="Thang M."/>
            <person name="Chan C."/>
        </authorList>
    </citation>
    <scope>NUCLEOTIDE SEQUENCE</scope>
</reference>
<organism evidence="6 7">
    <name type="scientific">Symbiodinium natans</name>
    <dbReference type="NCBI Taxonomy" id="878477"/>
    <lineage>
        <taxon>Eukaryota</taxon>
        <taxon>Sar</taxon>
        <taxon>Alveolata</taxon>
        <taxon>Dinophyceae</taxon>
        <taxon>Suessiales</taxon>
        <taxon>Symbiodiniaceae</taxon>
        <taxon>Symbiodinium</taxon>
    </lineage>
</organism>
<evidence type="ECO:0000256" key="1">
    <source>
        <dbReference type="ARBA" id="ARBA00022737"/>
    </source>
</evidence>
<feature type="region of interest" description="Disordered" evidence="2">
    <location>
        <begin position="51"/>
        <end position="77"/>
    </location>
</feature>